<keyword evidence="6" id="KW-1185">Reference proteome</keyword>
<sequence>MGKKYVTLQDSFSSSMNESNLISFDIQSDDGKTLPLMHKHSRFLYILEGEGKIKIQDRVYKMAPGTVISILPWQTSEIIEVEKKISYYLLVYNFNLINIYIKSQLNLNKEDVDFIKCLYSNESALYDLEAIEKIEDIFEDIRNEVGVHSLNLIIHTKQKFSTIYLMCKITELLITYMRYVDDSDTFGESIAAKPENIFMYMFLNSSKDISLEVLSKIFLMSESAISQYIKDVTNLGFLDILHEIRIYKAKFLLIHTSMTLKEIAKAVHYSDPAQLSKVFQSKQSIGTKDFRKLNQLIEGDATFTFKPEDLKLIDYVNENFASDIDIMEVAKSFDLTPRNINKIFVYFMEQNFYSYLHQVRVHAACDLLVNTDDPIADIAINVGYNSTKTLLRNFLKHVGMTPSEFRSNHQADKKNHTY</sequence>
<dbReference type="PANTHER" id="PTHR43280:SF34">
    <property type="entry name" value="ARAC-FAMILY TRANSCRIPTIONAL REGULATOR"/>
    <property type="match status" value="1"/>
</dbReference>
<dbReference type="PROSITE" id="PS00041">
    <property type="entry name" value="HTH_ARAC_FAMILY_1"/>
    <property type="match status" value="1"/>
</dbReference>
<reference evidence="5 6" key="1">
    <citation type="submission" date="2008-10" db="EMBL/GenBank/DDBJ databases">
        <authorList>
            <person name="Qin X."/>
            <person name="Bachman B."/>
            <person name="Battles P."/>
            <person name="Bell A."/>
            <person name="Bess C."/>
            <person name="Bickham C."/>
            <person name="Chaboub L."/>
            <person name="Chen D."/>
            <person name="Coyle M."/>
            <person name="Deiros D.R."/>
            <person name="Dinh H."/>
            <person name="Forbes L."/>
            <person name="Fowler G."/>
            <person name="Francisco L."/>
            <person name="Fu Q."/>
            <person name="Gubbala S."/>
            <person name="Hale W."/>
            <person name="Han Y."/>
            <person name="Hemphill L."/>
            <person name="Highlander S.K."/>
            <person name="Hirani K."/>
            <person name="Hogues M."/>
            <person name="Jackson L."/>
            <person name="Jakkamsetti A."/>
            <person name="Javaid M."/>
            <person name="Jiang H."/>
            <person name="Korchina V."/>
            <person name="Kovar C."/>
            <person name="Lara F."/>
            <person name="Lee S."/>
            <person name="Mata R."/>
            <person name="Mathew T."/>
            <person name="Moen C."/>
            <person name="Morales K."/>
            <person name="Munidasa M."/>
            <person name="Nazareth L."/>
            <person name="Ngo R."/>
            <person name="Nguyen L."/>
            <person name="Okwuonu G."/>
            <person name="Ongeri F."/>
            <person name="Patil S."/>
            <person name="Petrosino J."/>
            <person name="Pham C."/>
            <person name="Pham P."/>
            <person name="Pu L.-L."/>
            <person name="Puazo M."/>
            <person name="Raj R."/>
            <person name="Reid J."/>
            <person name="Rouhana J."/>
            <person name="Saada N."/>
            <person name="Shang Y."/>
            <person name="Simmons D."/>
            <person name="Thornton R."/>
            <person name="Warren J."/>
            <person name="Weissenberger G."/>
            <person name="Zhang J."/>
            <person name="Zhang L."/>
            <person name="Zhou C."/>
            <person name="Zhu D."/>
            <person name="Muzny D."/>
            <person name="Worley K."/>
            <person name="Gibbs R."/>
        </authorList>
    </citation>
    <scope>NUCLEOTIDE SEQUENCE [LARGE SCALE GENOMIC DNA]</scope>
    <source>
        <strain evidence="5 6">ATCC 51172</strain>
    </source>
</reference>
<dbReference type="Proteomes" id="UP000005984">
    <property type="component" value="Unassembled WGS sequence"/>
</dbReference>
<dbReference type="InterPro" id="IPR018062">
    <property type="entry name" value="HTH_AraC-typ_CS"/>
</dbReference>
<dbReference type="RefSeq" id="WP_004827079.1">
    <property type="nucleotide sequence ID" value="NZ_GG666044.1"/>
</dbReference>
<proteinExistence type="predicted"/>
<dbReference type="SUPFAM" id="SSF46689">
    <property type="entry name" value="Homeodomain-like"/>
    <property type="match status" value="2"/>
</dbReference>
<dbReference type="InterPro" id="IPR009057">
    <property type="entry name" value="Homeodomain-like_sf"/>
</dbReference>
<keyword evidence="2" id="KW-0238">DNA-binding</keyword>
<feature type="domain" description="HTH araC/xylS-type" evidence="4">
    <location>
        <begin position="310"/>
        <end position="408"/>
    </location>
</feature>
<protein>
    <submittedName>
        <fullName evidence="5">Transcriptional regulator, AraC family</fullName>
    </submittedName>
</protein>
<dbReference type="InterPro" id="IPR018060">
    <property type="entry name" value="HTH_AraC"/>
</dbReference>
<dbReference type="Gene3D" id="2.60.120.10">
    <property type="entry name" value="Jelly Rolls"/>
    <property type="match status" value="1"/>
</dbReference>
<evidence type="ECO:0000259" key="4">
    <source>
        <dbReference type="PROSITE" id="PS01124"/>
    </source>
</evidence>
<keyword evidence="1" id="KW-0805">Transcription regulation</keyword>
<dbReference type="Gene3D" id="1.10.10.60">
    <property type="entry name" value="Homeodomain-like"/>
    <property type="match status" value="2"/>
</dbReference>
<evidence type="ECO:0000256" key="3">
    <source>
        <dbReference type="ARBA" id="ARBA00023163"/>
    </source>
</evidence>
<evidence type="ECO:0000256" key="1">
    <source>
        <dbReference type="ARBA" id="ARBA00023015"/>
    </source>
</evidence>
<dbReference type="STRING" id="525254.HMPREF0072_1038"/>
<evidence type="ECO:0000313" key="5">
    <source>
        <dbReference type="EMBL" id="EEI86404.1"/>
    </source>
</evidence>
<keyword evidence="3" id="KW-0804">Transcription</keyword>
<comment type="caution">
    <text evidence="5">The sequence shown here is derived from an EMBL/GenBank/DDBJ whole genome shotgun (WGS) entry which is preliminary data.</text>
</comment>
<dbReference type="InterPro" id="IPR014710">
    <property type="entry name" value="RmlC-like_jellyroll"/>
</dbReference>
<dbReference type="GO" id="GO:0043565">
    <property type="term" value="F:sequence-specific DNA binding"/>
    <property type="evidence" value="ECO:0007669"/>
    <property type="project" value="InterPro"/>
</dbReference>
<dbReference type="HOGENOM" id="CLU_038564_1_0_9"/>
<dbReference type="GO" id="GO:0003700">
    <property type="term" value="F:DNA-binding transcription factor activity"/>
    <property type="evidence" value="ECO:0007669"/>
    <property type="project" value="InterPro"/>
</dbReference>
<organism evidence="5 6">
    <name type="scientific">Anaerococcus lactolyticus ATCC 51172</name>
    <dbReference type="NCBI Taxonomy" id="525254"/>
    <lineage>
        <taxon>Bacteria</taxon>
        <taxon>Bacillati</taxon>
        <taxon>Bacillota</taxon>
        <taxon>Tissierellia</taxon>
        <taxon>Tissierellales</taxon>
        <taxon>Peptoniphilaceae</taxon>
        <taxon>Anaerococcus</taxon>
    </lineage>
</organism>
<dbReference type="PANTHER" id="PTHR43280">
    <property type="entry name" value="ARAC-FAMILY TRANSCRIPTIONAL REGULATOR"/>
    <property type="match status" value="1"/>
</dbReference>
<dbReference type="PROSITE" id="PS01124">
    <property type="entry name" value="HTH_ARAC_FAMILY_2"/>
    <property type="match status" value="2"/>
</dbReference>
<dbReference type="SMART" id="SM00342">
    <property type="entry name" value="HTH_ARAC"/>
    <property type="match status" value="2"/>
</dbReference>
<accession>C2BFB8</accession>
<dbReference type="EMBL" id="ABYO01000194">
    <property type="protein sequence ID" value="EEI86404.1"/>
    <property type="molecule type" value="Genomic_DNA"/>
</dbReference>
<feature type="domain" description="HTH araC/xylS-type" evidence="4">
    <location>
        <begin position="195"/>
        <end position="293"/>
    </location>
</feature>
<evidence type="ECO:0000256" key="2">
    <source>
        <dbReference type="ARBA" id="ARBA00023125"/>
    </source>
</evidence>
<name>C2BFB8_9FIRM</name>
<dbReference type="AlphaFoldDB" id="C2BFB8"/>
<gene>
    <name evidence="5" type="ORF">HMPREF0072_1038</name>
</gene>
<dbReference type="eggNOG" id="COG2207">
    <property type="taxonomic scope" value="Bacteria"/>
</dbReference>
<evidence type="ECO:0000313" key="6">
    <source>
        <dbReference type="Proteomes" id="UP000005984"/>
    </source>
</evidence>
<dbReference type="Pfam" id="PF12833">
    <property type="entry name" value="HTH_18"/>
    <property type="match status" value="2"/>
</dbReference>